<dbReference type="GO" id="GO:0035615">
    <property type="term" value="F:clathrin adaptor activity"/>
    <property type="evidence" value="ECO:0007669"/>
    <property type="project" value="TreeGrafter"/>
</dbReference>
<accession>A0A6P6HSZ4</accession>
<evidence type="ECO:0000259" key="7">
    <source>
        <dbReference type="PROSITE" id="PS50942"/>
    </source>
</evidence>
<feature type="domain" description="I/LWEQ" evidence="8">
    <location>
        <begin position="754"/>
        <end position="878"/>
    </location>
</feature>
<dbReference type="InterPro" id="IPR030224">
    <property type="entry name" value="Sla2_fam"/>
</dbReference>
<dbReference type="RefSeq" id="XP_025778879.1">
    <property type="nucleotide sequence ID" value="XM_025923094.1"/>
</dbReference>
<gene>
    <name evidence="10" type="primary">HIP1</name>
</gene>
<dbReference type="FunFam" id="1.25.40.90:FF:000022">
    <property type="entry name" value="huntingtin-interacting protein 1 isoform X1"/>
    <property type="match status" value="1"/>
</dbReference>
<proteinExistence type="inferred from homology"/>
<dbReference type="SUPFAM" id="SSF48464">
    <property type="entry name" value="ENTH/VHS domain"/>
    <property type="match status" value="1"/>
</dbReference>
<sequence length="903" mass="100492">MGPLPGAVCVAGQCPAGPQRLSPGPASRSSKAPRFSIGCSLAEATLKEQRKGLEKEKEALGRMSPFLRCLLIIGSPEPARDPRASWARKQCTMLGGDSAWSQTVSINKAINTQEVAVKEKHARTCILGTHHEKGAQTFWSVVNRLPLSSNAVLCWKFCHVFHKLLRDGHPNVLKDSLRYKNELSDMSRMWGHLSEGYGRLCSTYLRLLRTKMEYHTKNPRFPGNLQMSDRQLDEAGESDVNNFFQLTVEMFDYLECELNLFQTVFNSLDMSRSVSVTTAGQCRLAPLIQVILDCSHLYDYTVKLLFKLHSCLPADTLQGHRDRFMEQFSKLKDLFYRSSNLQYFKRLIQIPQLPENPPNFLRASALSEHISPVVVIPAEASSPDSEPVLEKDDLVDMDASQQNLFDNKFDDIFGSSFSSDPFNFNSQNGVNKEEKDHLIGQLYRDISELKAQLENLKTETQEQTEVLDNLKQELATSKQELQIVQSSLETSAQAEAKWAAQLEELEKERSGLVHAVALREEELSALQEQLELAQRELSSTQESVCQLAKDQRKMLLVETRKAAEWVIQEALRQLEEPPLISCAGSADHLLSKVKSVSSCIEQLEKSWSQYLACPEDISELLRSVTLLAHLTSDTMANVSTTCLRAPPEPADSLTEACKQFGKETLTYLAFLGEEGMLENDSTAMKSCLSKISAIGEELLPRGLDIKQEELGDLVDKEMAATSAAIETATARIEEMLSKSRAGDTGVKLEVNERDAADLVVQGRGKFEELMVCSHEIAASTAQLVAASKVKADKDSPNLAQLQQASRGVNQATATVVASTISGKSQIEETDNMDFSSMTLTQIKRQEMDSQVRVLELENELQKERQKLGELRKKHYELAGVAEGWEEGTEASPPALHEAVTGKE</sequence>
<comment type="similarity">
    <text evidence="2">Belongs to the SLA2 family.</text>
</comment>
<evidence type="ECO:0000256" key="6">
    <source>
        <dbReference type="SAM" id="MobiDB-lite"/>
    </source>
</evidence>
<dbReference type="SMART" id="SM00273">
    <property type="entry name" value="ENTH"/>
    <property type="match status" value="1"/>
</dbReference>
<keyword evidence="5" id="KW-0175">Coiled coil</keyword>
<keyword evidence="3" id="KW-0963">Cytoplasm</keyword>
<dbReference type="GO" id="GO:0032051">
    <property type="term" value="F:clathrin light chain binding"/>
    <property type="evidence" value="ECO:0007669"/>
    <property type="project" value="TreeGrafter"/>
</dbReference>
<name>A0A6P6HSZ4_PUMCO</name>
<feature type="coiled-coil region" evidence="5">
    <location>
        <begin position="844"/>
        <end position="873"/>
    </location>
</feature>
<dbReference type="GO" id="GO:0007015">
    <property type="term" value="P:actin filament organization"/>
    <property type="evidence" value="ECO:0007669"/>
    <property type="project" value="TreeGrafter"/>
</dbReference>
<evidence type="ECO:0000256" key="4">
    <source>
        <dbReference type="ARBA" id="ARBA00023203"/>
    </source>
</evidence>
<reference evidence="10" key="1">
    <citation type="submission" date="2025-08" db="UniProtKB">
        <authorList>
            <consortium name="RefSeq"/>
        </authorList>
    </citation>
    <scope>IDENTIFICATION</scope>
    <source>
        <tissue evidence="10">Blood</tissue>
    </source>
</reference>
<keyword evidence="4" id="KW-0009">Actin-binding</keyword>
<dbReference type="CTD" id="3092"/>
<comment type="subcellular location">
    <subcellularLocation>
        <location evidence="1">Cytoplasm</location>
    </subcellularLocation>
</comment>
<dbReference type="Pfam" id="PF07651">
    <property type="entry name" value="ANTH"/>
    <property type="match status" value="1"/>
</dbReference>
<protein>
    <submittedName>
        <fullName evidence="10">Huntingtin-interacting protein 1</fullName>
    </submittedName>
</protein>
<dbReference type="GO" id="GO:0080025">
    <property type="term" value="F:phosphatidylinositol-3,5-bisphosphate binding"/>
    <property type="evidence" value="ECO:0007669"/>
    <property type="project" value="TreeGrafter"/>
</dbReference>
<dbReference type="Proteomes" id="UP000515131">
    <property type="component" value="Unplaced"/>
</dbReference>
<dbReference type="Gene3D" id="1.20.1410.10">
    <property type="entry name" value="I/LWEQ domain"/>
    <property type="match status" value="2"/>
</dbReference>
<evidence type="ECO:0000259" key="8">
    <source>
        <dbReference type="PROSITE" id="PS50945"/>
    </source>
</evidence>
<dbReference type="InterPro" id="IPR035964">
    <property type="entry name" value="I/LWEQ_dom_sf"/>
</dbReference>
<dbReference type="GO" id="GO:0030864">
    <property type="term" value="C:cortical actin cytoskeleton"/>
    <property type="evidence" value="ECO:0007669"/>
    <property type="project" value="TreeGrafter"/>
</dbReference>
<dbReference type="KEGG" id="pcoo:112859902"/>
<dbReference type="GO" id="GO:0030136">
    <property type="term" value="C:clathrin-coated vesicle"/>
    <property type="evidence" value="ECO:0007669"/>
    <property type="project" value="TreeGrafter"/>
</dbReference>
<dbReference type="InterPro" id="IPR008942">
    <property type="entry name" value="ENTH_VHS"/>
</dbReference>
<keyword evidence="9" id="KW-1185">Reference proteome</keyword>
<evidence type="ECO:0000256" key="5">
    <source>
        <dbReference type="SAM" id="Coils"/>
    </source>
</evidence>
<dbReference type="Pfam" id="PF16515">
    <property type="entry name" value="HIP1_clath_bdg"/>
    <property type="match status" value="1"/>
</dbReference>
<dbReference type="Gene3D" id="6.10.250.920">
    <property type="match status" value="1"/>
</dbReference>
<dbReference type="InterPro" id="IPR013809">
    <property type="entry name" value="ENTH"/>
</dbReference>
<evidence type="ECO:0000313" key="10">
    <source>
        <dbReference type="RefSeq" id="XP_025778879.1"/>
    </source>
</evidence>
<dbReference type="SUPFAM" id="SSF57997">
    <property type="entry name" value="Tropomyosin"/>
    <property type="match status" value="1"/>
</dbReference>
<evidence type="ECO:0000313" key="9">
    <source>
        <dbReference type="Proteomes" id="UP000515131"/>
    </source>
</evidence>
<dbReference type="InterPro" id="IPR032422">
    <property type="entry name" value="HIP1_clath-bd"/>
</dbReference>
<dbReference type="GO" id="GO:0006897">
    <property type="term" value="P:endocytosis"/>
    <property type="evidence" value="ECO:0007669"/>
    <property type="project" value="InterPro"/>
</dbReference>
<dbReference type="PROSITE" id="PS50945">
    <property type="entry name" value="I_LWEQ"/>
    <property type="match status" value="1"/>
</dbReference>
<organism evidence="9 10">
    <name type="scientific">Puma concolor</name>
    <name type="common">Mountain lion</name>
    <name type="synonym">Felis concolor</name>
    <dbReference type="NCBI Taxonomy" id="9696"/>
    <lineage>
        <taxon>Eukaryota</taxon>
        <taxon>Metazoa</taxon>
        <taxon>Chordata</taxon>
        <taxon>Craniata</taxon>
        <taxon>Vertebrata</taxon>
        <taxon>Euteleostomi</taxon>
        <taxon>Mammalia</taxon>
        <taxon>Eutheria</taxon>
        <taxon>Laurasiatheria</taxon>
        <taxon>Carnivora</taxon>
        <taxon>Feliformia</taxon>
        <taxon>Felidae</taxon>
        <taxon>Felinae</taxon>
        <taxon>Puma</taxon>
    </lineage>
</organism>
<dbReference type="SUPFAM" id="SSF109885">
    <property type="entry name" value="I/LWEQ domain"/>
    <property type="match status" value="1"/>
</dbReference>
<feature type="coiled-coil region" evidence="5">
    <location>
        <begin position="439"/>
        <end position="543"/>
    </location>
</feature>
<dbReference type="Pfam" id="PF01608">
    <property type="entry name" value="I_LWEQ"/>
    <property type="match status" value="1"/>
</dbReference>
<evidence type="ECO:0000256" key="3">
    <source>
        <dbReference type="ARBA" id="ARBA00022490"/>
    </source>
</evidence>
<dbReference type="InterPro" id="IPR011417">
    <property type="entry name" value="ANTH_dom"/>
</dbReference>
<dbReference type="SMART" id="SM00307">
    <property type="entry name" value="ILWEQ"/>
    <property type="match status" value="1"/>
</dbReference>
<dbReference type="InterPro" id="IPR002558">
    <property type="entry name" value="ILWEQ_dom"/>
</dbReference>
<dbReference type="GO" id="GO:0043325">
    <property type="term" value="F:phosphatidylinositol-3,4-bisphosphate binding"/>
    <property type="evidence" value="ECO:0007669"/>
    <property type="project" value="TreeGrafter"/>
</dbReference>
<feature type="region of interest" description="Disordered" evidence="6">
    <location>
        <begin position="881"/>
        <end position="903"/>
    </location>
</feature>
<evidence type="ECO:0000256" key="1">
    <source>
        <dbReference type="ARBA" id="ARBA00004496"/>
    </source>
</evidence>
<dbReference type="PANTHER" id="PTHR10407">
    <property type="entry name" value="HUNTINGTIN INTERACTING PROTEIN 1"/>
    <property type="match status" value="1"/>
</dbReference>
<dbReference type="GO" id="GO:0098793">
    <property type="term" value="C:presynapse"/>
    <property type="evidence" value="ECO:0007669"/>
    <property type="project" value="TreeGrafter"/>
</dbReference>
<dbReference type="GO" id="GO:0051015">
    <property type="term" value="F:actin filament binding"/>
    <property type="evidence" value="ECO:0007669"/>
    <property type="project" value="TreeGrafter"/>
</dbReference>
<dbReference type="Gene3D" id="1.25.40.90">
    <property type="match status" value="1"/>
</dbReference>
<dbReference type="GeneID" id="112859902"/>
<dbReference type="CDD" id="cd17013">
    <property type="entry name" value="ANTH_N_HIP1"/>
    <property type="match status" value="1"/>
</dbReference>
<evidence type="ECO:0000256" key="2">
    <source>
        <dbReference type="ARBA" id="ARBA00010135"/>
    </source>
</evidence>
<dbReference type="AlphaFoldDB" id="A0A6P6HSZ4"/>
<dbReference type="PROSITE" id="PS50942">
    <property type="entry name" value="ENTH"/>
    <property type="match status" value="1"/>
</dbReference>
<dbReference type="PANTHER" id="PTHR10407:SF14">
    <property type="entry name" value="HUNTINGTIN-INTERACTING PROTEIN 1"/>
    <property type="match status" value="1"/>
</dbReference>
<dbReference type="GO" id="GO:0048268">
    <property type="term" value="P:clathrin coat assembly"/>
    <property type="evidence" value="ECO:0007669"/>
    <property type="project" value="TreeGrafter"/>
</dbReference>
<feature type="domain" description="ENTH" evidence="7">
    <location>
        <begin position="94"/>
        <end position="222"/>
    </location>
</feature>